<evidence type="ECO:0000313" key="2">
    <source>
        <dbReference type="Proteomes" id="UP000275777"/>
    </source>
</evidence>
<proteinExistence type="predicted"/>
<accession>A0A447T656</accession>
<protein>
    <submittedName>
        <fullName evidence="1">Uncharacterized protein</fullName>
    </submittedName>
</protein>
<dbReference type="PANTHER" id="PTHR36183">
    <property type="entry name" value="BETA-GLUCURONIDASE"/>
    <property type="match status" value="1"/>
</dbReference>
<name>A0A447T656_CHRVL</name>
<dbReference type="PANTHER" id="PTHR36183:SF2">
    <property type="entry name" value="BETA-GLUCURONIDASE C-TERMINAL DOMAIN-CONTAINING PROTEIN"/>
    <property type="match status" value="1"/>
</dbReference>
<dbReference type="AlphaFoldDB" id="A0A447T656"/>
<dbReference type="Gene3D" id="3.20.20.80">
    <property type="entry name" value="Glycosidases"/>
    <property type="match status" value="1"/>
</dbReference>
<evidence type="ECO:0000313" key="1">
    <source>
        <dbReference type="EMBL" id="VEB40352.1"/>
    </source>
</evidence>
<dbReference type="EMBL" id="LR134182">
    <property type="protein sequence ID" value="VEB40352.1"/>
    <property type="molecule type" value="Genomic_DNA"/>
</dbReference>
<reference evidence="1 2" key="1">
    <citation type="submission" date="2018-12" db="EMBL/GenBank/DDBJ databases">
        <authorList>
            <consortium name="Pathogen Informatics"/>
        </authorList>
    </citation>
    <scope>NUCLEOTIDE SEQUENCE [LARGE SCALE GENOMIC DNA]</scope>
    <source>
        <strain evidence="1 2">NCTC9695</strain>
    </source>
</reference>
<dbReference type="InterPro" id="IPR052974">
    <property type="entry name" value="GH79_Enzymes"/>
</dbReference>
<dbReference type="Proteomes" id="UP000275777">
    <property type="component" value="Chromosome"/>
</dbReference>
<gene>
    <name evidence="1" type="ORF">NCTC9695_00751</name>
</gene>
<organism evidence="1 2">
    <name type="scientific">Chromobacterium violaceum</name>
    <dbReference type="NCBI Taxonomy" id="536"/>
    <lineage>
        <taxon>Bacteria</taxon>
        <taxon>Pseudomonadati</taxon>
        <taxon>Pseudomonadota</taxon>
        <taxon>Betaproteobacteria</taxon>
        <taxon>Neisseriales</taxon>
        <taxon>Chromobacteriaceae</taxon>
        <taxon>Chromobacterium</taxon>
    </lineage>
</organism>
<sequence length="99" mass="10423">MLTQHYYIANGQDPASTIGKMLQPDPKLAAMLQTVAQSAAGAGIGFRIAECNSFYDGGAPGVSNSYASALWALDYLFTCALNQCQGSICMEEGAASIRH</sequence>